<feature type="region of interest" description="Disordered" evidence="1">
    <location>
        <begin position="69"/>
        <end position="95"/>
    </location>
</feature>
<protein>
    <submittedName>
        <fullName evidence="2">Uncharacterized protein</fullName>
    </submittedName>
</protein>
<accession>A0A8S9ZD52</accession>
<gene>
    <name evidence="2" type="ORF">Mgra_00009973</name>
</gene>
<evidence type="ECO:0000313" key="3">
    <source>
        <dbReference type="Proteomes" id="UP000605970"/>
    </source>
</evidence>
<evidence type="ECO:0000313" key="2">
    <source>
        <dbReference type="EMBL" id="KAF7624749.1"/>
    </source>
</evidence>
<dbReference type="AlphaFoldDB" id="A0A8S9ZD52"/>
<feature type="compositionally biased region" description="Acidic residues" evidence="1">
    <location>
        <begin position="1"/>
        <end position="12"/>
    </location>
</feature>
<dbReference type="Proteomes" id="UP000605970">
    <property type="component" value="Unassembled WGS sequence"/>
</dbReference>
<evidence type="ECO:0000256" key="1">
    <source>
        <dbReference type="SAM" id="MobiDB-lite"/>
    </source>
</evidence>
<sequence length="95" mass="10626">MYDQYTDSESEEDQSKSLSVSSKAKESLKSTNKQLKLIQTTSLQINENKDSPSIEHPINVKVEEIKHNINTPTSSKSKSPALIQPSPIKKISLKK</sequence>
<reference evidence="2" key="1">
    <citation type="journal article" date="2020" name="Ecol. Evol.">
        <title>Genome structure and content of the rice root-knot nematode (Meloidogyne graminicola).</title>
        <authorList>
            <person name="Phan N.T."/>
            <person name="Danchin E.G.J."/>
            <person name="Klopp C."/>
            <person name="Perfus-Barbeoch L."/>
            <person name="Kozlowski D.K."/>
            <person name="Koutsovoulos G.D."/>
            <person name="Lopez-Roques C."/>
            <person name="Bouchez O."/>
            <person name="Zahm M."/>
            <person name="Besnard G."/>
            <person name="Bellafiore S."/>
        </authorList>
    </citation>
    <scope>NUCLEOTIDE SEQUENCE</scope>
    <source>
        <strain evidence="2">VN-18</strain>
    </source>
</reference>
<comment type="caution">
    <text evidence="2">The sequence shown here is derived from an EMBL/GenBank/DDBJ whole genome shotgun (WGS) entry which is preliminary data.</text>
</comment>
<feature type="compositionally biased region" description="Polar residues" evidence="1">
    <location>
        <begin position="69"/>
        <end position="78"/>
    </location>
</feature>
<feature type="compositionally biased region" description="Polar residues" evidence="1">
    <location>
        <begin position="29"/>
        <end position="41"/>
    </location>
</feature>
<keyword evidence="3" id="KW-1185">Reference proteome</keyword>
<dbReference type="EMBL" id="JABEBT010000203">
    <property type="protein sequence ID" value="KAF7624749.1"/>
    <property type="molecule type" value="Genomic_DNA"/>
</dbReference>
<feature type="region of interest" description="Disordered" evidence="1">
    <location>
        <begin position="1"/>
        <end position="41"/>
    </location>
</feature>
<organism evidence="2 3">
    <name type="scientific">Meloidogyne graminicola</name>
    <dbReference type="NCBI Taxonomy" id="189291"/>
    <lineage>
        <taxon>Eukaryota</taxon>
        <taxon>Metazoa</taxon>
        <taxon>Ecdysozoa</taxon>
        <taxon>Nematoda</taxon>
        <taxon>Chromadorea</taxon>
        <taxon>Rhabditida</taxon>
        <taxon>Tylenchina</taxon>
        <taxon>Tylenchomorpha</taxon>
        <taxon>Tylenchoidea</taxon>
        <taxon>Meloidogynidae</taxon>
        <taxon>Meloidogyninae</taxon>
        <taxon>Meloidogyne</taxon>
    </lineage>
</organism>
<proteinExistence type="predicted"/>
<name>A0A8S9ZD52_9BILA</name>